<evidence type="ECO:0000256" key="2">
    <source>
        <dbReference type="ARBA" id="ARBA00004883"/>
    </source>
</evidence>
<evidence type="ECO:0000256" key="7">
    <source>
        <dbReference type="ARBA" id="ARBA00023235"/>
    </source>
</evidence>
<evidence type="ECO:0000256" key="5">
    <source>
        <dbReference type="ARBA" id="ARBA00022857"/>
    </source>
</evidence>
<dbReference type="Pfam" id="PF01370">
    <property type="entry name" value="Epimerase"/>
    <property type="match status" value="1"/>
</dbReference>
<dbReference type="PANTHER" id="PTHR43238:SF1">
    <property type="entry name" value="GDP-L-FUCOSE SYNTHASE"/>
    <property type="match status" value="1"/>
</dbReference>
<evidence type="ECO:0000259" key="9">
    <source>
        <dbReference type="Pfam" id="PF01370"/>
    </source>
</evidence>
<dbReference type="SUPFAM" id="SSF51735">
    <property type="entry name" value="NAD(P)-binding Rossmann-fold domains"/>
    <property type="match status" value="1"/>
</dbReference>
<evidence type="ECO:0000256" key="6">
    <source>
        <dbReference type="ARBA" id="ARBA00023002"/>
    </source>
</evidence>
<organism evidence="10 11">
    <name type="scientific">Schistosoma japonicum</name>
    <name type="common">Blood fluke</name>
    <dbReference type="NCBI Taxonomy" id="6182"/>
    <lineage>
        <taxon>Eukaryota</taxon>
        <taxon>Metazoa</taxon>
        <taxon>Spiralia</taxon>
        <taxon>Lophotrochozoa</taxon>
        <taxon>Platyhelminthes</taxon>
        <taxon>Trematoda</taxon>
        <taxon>Digenea</taxon>
        <taxon>Strigeidida</taxon>
        <taxon>Schistosomatoidea</taxon>
        <taxon>Schistosomatidae</taxon>
        <taxon>Schistosoma</taxon>
    </lineage>
</organism>
<comment type="caution">
    <text evidence="10">The sequence shown here is derived from an EMBL/GenBank/DDBJ whole genome shotgun (WGS) entry which is preliminary data.</text>
</comment>
<dbReference type="CDD" id="cd05239">
    <property type="entry name" value="GDP_FS_SDR_e"/>
    <property type="match status" value="1"/>
</dbReference>
<dbReference type="GO" id="GO:0042351">
    <property type="term" value="P:'de novo' GDP-L-fucose biosynthetic process"/>
    <property type="evidence" value="ECO:0007669"/>
    <property type="project" value="UniProtKB-UniPathway"/>
</dbReference>
<dbReference type="OrthoDB" id="202470at2759"/>
<reference evidence="10 11" key="1">
    <citation type="submission" date="2019-03" db="EMBL/GenBank/DDBJ databases">
        <title>An improved genome assembly of the fluke Schistosoma japonicum.</title>
        <authorList>
            <person name="Hu W."/>
            <person name="Luo F."/>
            <person name="Yin M."/>
            <person name="Mo X."/>
            <person name="Sun C."/>
            <person name="Wu Q."/>
            <person name="Zhu B."/>
            <person name="Xiang M."/>
            <person name="Wang J."/>
            <person name="Wang Y."/>
            <person name="Zhang T."/>
            <person name="Xu B."/>
            <person name="Zheng H."/>
            <person name="Feng Z."/>
        </authorList>
    </citation>
    <scope>NUCLEOTIDE SEQUENCE [LARGE SCALE GENOMIC DNA]</scope>
    <source>
        <strain evidence="10">HuSjv2</strain>
        <tissue evidence="10">Worms</tissue>
    </source>
</reference>
<dbReference type="InterPro" id="IPR028614">
    <property type="entry name" value="GDP_fucose/colitose_synth"/>
</dbReference>
<dbReference type="UniPathway" id="UPA00128">
    <property type="reaction ID" value="UER00191"/>
</dbReference>
<feature type="domain" description="NAD-dependent epimerase/dehydratase" evidence="9">
    <location>
        <begin position="5"/>
        <end position="234"/>
    </location>
</feature>
<comment type="pathway">
    <text evidence="2">Nucleotide-sugar biosynthesis; GDP-L-fucose biosynthesis via de novo pathway; GDP-L-fucose from GDP-alpha-D-mannose: step 2/2.</text>
</comment>
<keyword evidence="5" id="KW-0521">NADP</keyword>
<evidence type="ECO:0000313" key="10">
    <source>
        <dbReference type="EMBL" id="TNN09386.1"/>
    </source>
</evidence>
<dbReference type="GO" id="GO:0016853">
    <property type="term" value="F:isomerase activity"/>
    <property type="evidence" value="ECO:0007669"/>
    <property type="project" value="UniProtKB-KW"/>
</dbReference>
<dbReference type="PANTHER" id="PTHR43238">
    <property type="entry name" value="GDP-L-FUCOSE SYNTHASE"/>
    <property type="match status" value="1"/>
</dbReference>
<dbReference type="EMBL" id="SKCS01000395">
    <property type="protein sequence ID" value="TNN09386.1"/>
    <property type="molecule type" value="Genomic_DNA"/>
</dbReference>
<dbReference type="GO" id="GO:0050577">
    <property type="term" value="F:GDP-L-fucose synthase activity"/>
    <property type="evidence" value="ECO:0007669"/>
    <property type="project" value="UniProtKB-EC"/>
</dbReference>
<dbReference type="EMBL" id="SKCS01000395">
    <property type="protein sequence ID" value="TNN09385.1"/>
    <property type="molecule type" value="Genomic_DNA"/>
</dbReference>
<sequence>MGTTVLVTGGSGLVGNGIRLALEDTSSPLKRDDEKWIFLSSRDVDLTDSGATRAYFERVRPTYVIHLAAKVGGLYANMSENLEFFRQNMLINDNVLSSSHAVGAKKVVSCLSTCIFPDRTSYPIDETMVHNGPPHDSNYGYSYAKRMIDVMNRGYSETYGVLYTGVIPTNIFGPFDNFDINQGHVIPGLIHKAYLAKKNNEPLIVWGSGTPLRQFIYSIDLGYLIIWTLREYNDSSPIILSVPESDEISIRQAAESVAKAMDCPKIVFDTTKADGQFKKTANSSKLRGLYPDFKFTPFDQAIEYTCKWFCENYATVRR</sequence>
<dbReference type="EC" id="1.1.1.271" evidence="4"/>
<evidence type="ECO:0000256" key="3">
    <source>
        <dbReference type="ARBA" id="ARBA00005959"/>
    </source>
</evidence>
<comment type="function">
    <text evidence="1">Catalyzes the two-step NADP-dependent conversion of GDP-4-dehydro-6-deoxy-D-mannose to GDP-fucose, involving an epimerase and a reductase reaction.</text>
</comment>
<keyword evidence="6" id="KW-0560">Oxidoreductase</keyword>
<protein>
    <recommendedName>
        <fullName evidence="4">GDP-L-fucose synthase</fullName>
        <ecNumber evidence="4">1.1.1.271</ecNumber>
    </recommendedName>
    <alternativeName>
        <fullName evidence="8">GDP-4-keto-6-deoxy-D-mannose-3,5-epimerase-4-reductase</fullName>
    </alternativeName>
</protein>
<evidence type="ECO:0000256" key="1">
    <source>
        <dbReference type="ARBA" id="ARBA00002870"/>
    </source>
</evidence>
<keyword evidence="7" id="KW-0413">Isomerase</keyword>
<dbReference type="EMBL" id="SKCS01000395">
    <property type="protein sequence ID" value="TNN09387.1"/>
    <property type="molecule type" value="Genomic_DNA"/>
</dbReference>
<gene>
    <name evidence="10" type="ORF">EWB00_006296</name>
</gene>
<dbReference type="HAMAP" id="MF_00956">
    <property type="entry name" value="GDP_fucose_synth"/>
    <property type="match status" value="1"/>
</dbReference>
<dbReference type="Gene3D" id="3.90.25.10">
    <property type="entry name" value="UDP-galactose 4-epimerase, domain 1"/>
    <property type="match status" value="1"/>
</dbReference>
<comment type="similarity">
    <text evidence="3">Belongs to the NAD(P)-dependent epimerase/dehydratase family. Fucose synthase subfamily.</text>
</comment>
<dbReference type="InterPro" id="IPR036291">
    <property type="entry name" value="NAD(P)-bd_dom_sf"/>
</dbReference>
<dbReference type="InterPro" id="IPR001509">
    <property type="entry name" value="Epimerase_deHydtase"/>
</dbReference>
<name>A0A4Z2CYR7_SCHJA</name>
<dbReference type="Gene3D" id="3.40.50.720">
    <property type="entry name" value="NAD(P)-binding Rossmann-like Domain"/>
    <property type="match status" value="1"/>
</dbReference>
<evidence type="ECO:0000256" key="8">
    <source>
        <dbReference type="ARBA" id="ARBA00032995"/>
    </source>
</evidence>
<dbReference type="AlphaFoldDB" id="A0A4Z2CYR7"/>
<evidence type="ECO:0000256" key="4">
    <source>
        <dbReference type="ARBA" id="ARBA00012371"/>
    </source>
</evidence>
<keyword evidence="11" id="KW-1185">Reference proteome</keyword>
<accession>A0A4Z2CYR7</accession>
<evidence type="ECO:0000313" key="11">
    <source>
        <dbReference type="Proteomes" id="UP000311919"/>
    </source>
</evidence>
<dbReference type="STRING" id="6182.A0A4Z2CYR7"/>
<dbReference type="Proteomes" id="UP000311919">
    <property type="component" value="Unassembled WGS sequence"/>
</dbReference>
<proteinExistence type="inferred from homology"/>